<dbReference type="EMBL" id="BJWA01000026">
    <property type="protein sequence ID" value="GEL81481.1"/>
    <property type="molecule type" value="Genomic_DNA"/>
</dbReference>
<sequence length="162" mass="18903">MVSFFTIVLFLFVIVMCLFLWLVRREIVYKTVRNRWVYLVVPFLAVLVLWYTLVSQPTTDELVKGILASLVLLSFLLDSRGLTTEGLVLNSFDRRGVPYSEINKVVLYQPKDSKEVKMNFFRNGWRGPLLKFSVSLEELIPFLAKHLNDDAELDIMIEHEDE</sequence>
<proteinExistence type="predicted"/>
<name>A0A1I4LFS7_ENTMU</name>
<keyword evidence="1" id="KW-0472">Membrane</keyword>
<evidence type="ECO:0000313" key="4">
    <source>
        <dbReference type="Proteomes" id="UP000195024"/>
    </source>
</evidence>
<evidence type="ECO:0000313" key="2">
    <source>
        <dbReference type="EMBL" id="GEL81481.1"/>
    </source>
</evidence>
<dbReference type="EMBL" id="NGMS01000001">
    <property type="protein sequence ID" value="OTP27136.1"/>
    <property type="molecule type" value="Genomic_DNA"/>
</dbReference>
<keyword evidence="5" id="KW-1185">Reference proteome</keyword>
<evidence type="ECO:0008006" key="6">
    <source>
        <dbReference type="Google" id="ProtNLM"/>
    </source>
</evidence>
<reference evidence="2 5" key="2">
    <citation type="submission" date="2019-07" db="EMBL/GenBank/DDBJ databases">
        <title>Whole genome shotgun sequence of Enterococcus mundtii NBRC 100490.</title>
        <authorList>
            <person name="Hosoyama A."/>
            <person name="Uohara A."/>
            <person name="Ohji S."/>
            <person name="Ichikawa N."/>
        </authorList>
    </citation>
    <scope>NUCLEOTIDE SEQUENCE [LARGE SCALE GENOMIC DNA]</scope>
    <source>
        <strain evidence="2 5">NBRC 100490</strain>
    </source>
</reference>
<comment type="caution">
    <text evidence="3">The sequence shown here is derived from an EMBL/GenBank/DDBJ whole genome shotgun (WGS) entry which is preliminary data.</text>
</comment>
<keyword evidence="1" id="KW-0812">Transmembrane</keyword>
<gene>
    <name evidence="3" type="ORF">A5802_000871</name>
    <name evidence="2" type="ORF">EMU01_26250</name>
</gene>
<dbReference type="Proteomes" id="UP000195024">
    <property type="component" value="Unassembled WGS sequence"/>
</dbReference>
<dbReference type="Proteomes" id="UP000321175">
    <property type="component" value="Unassembled WGS sequence"/>
</dbReference>
<feature type="transmembrane region" description="Helical" evidence="1">
    <location>
        <begin position="6"/>
        <end position="24"/>
    </location>
</feature>
<protein>
    <recommendedName>
        <fullName evidence="6">DUF5673 domain-containing protein</fullName>
    </recommendedName>
</protein>
<dbReference type="RefSeq" id="WP_071867826.1">
    <property type="nucleotide sequence ID" value="NZ_BJWA01000026.1"/>
</dbReference>
<feature type="transmembrane region" description="Helical" evidence="1">
    <location>
        <begin position="36"/>
        <end position="54"/>
    </location>
</feature>
<organism evidence="3 4">
    <name type="scientific">Enterococcus mundtii</name>
    <dbReference type="NCBI Taxonomy" id="53346"/>
    <lineage>
        <taxon>Bacteria</taxon>
        <taxon>Bacillati</taxon>
        <taxon>Bacillota</taxon>
        <taxon>Bacilli</taxon>
        <taxon>Lactobacillales</taxon>
        <taxon>Enterococcaceae</taxon>
        <taxon>Enterococcus</taxon>
    </lineage>
</organism>
<evidence type="ECO:0000313" key="3">
    <source>
        <dbReference type="EMBL" id="OTP27136.1"/>
    </source>
</evidence>
<dbReference type="AlphaFoldDB" id="A0A1I4LFS7"/>
<keyword evidence="1" id="KW-1133">Transmembrane helix</keyword>
<evidence type="ECO:0000256" key="1">
    <source>
        <dbReference type="SAM" id="Phobius"/>
    </source>
</evidence>
<evidence type="ECO:0000313" key="5">
    <source>
        <dbReference type="Proteomes" id="UP000321175"/>
    </source>
</evidence>
<reference evidence="3 4" key="1">
    <citation type="submission" date="2017-05" db="EMBL/GenBank/DDBJ databases">
        <title>The Genome Sequence of Enterococcus mundtii 6B1_DIV0119.</title>
        <authorList>
            <consortium name="The Broad Institute Genomics Platform"/>
            <consortium name="The Broad Institute Genomic Center for Infectious Diseases"/>
            <person name="Earl A."/>
            <person name="Manson A."/>
            <person name="Schwartman J."/>
            <person name="Gilmore M."/>
            <person name="Abouelleil A."/>
            <person name="Cao P."/>
            <person name="Chapman S."/>
            <person name="Cusick C."/>
            <person name="Shea T."/>
            <person name="Young S."/>
            <person name="Neafsey D."/>
            <person name="Nusbaum C."/>
            <person name="Birren B."/>
        </authorList>
    </citation>
    <scope>NUCLEOTIDE SEQUENCE [LARGE SCALE GENOMIC DNA]</scope>
    <source>
        <strain evidence="3 4">6B1_DIV0119</strain>
    </source>
</reference>
<dbReference type="GeneID" id="60999172"/>
<accession>A0A1I4LFS7</accession>